<keyword evidence="3" id="KW-1185">Reference proteome</keyword>
<evidence type="ECO:0000313" key="2">
    <source>
        <dbReference type="EMBL" id="KAA1102995.1"/>
    </source>
</evidence>
<dbReference type="OrthoDB" id="426293at2759"/>
<dbReference type="Proteomes" id="UP000324748">
    <property type="component" value="Unassembled WGS sequence"/>
</dbReference>
<name>A0A5B0PMW8_PUCGR</name>
<feature type="compositionally biased region" description="Polar residues" evidence="1">
    <location>
        <begin position="54"/>
        <end position="87"/>
    </location>
</feature>
<organism evidence="2 3">
    <name type="scientific">Puccinia graminis f. sp. tritici</name>
    <dbReference type="NCBI Taxonomy" id="56615"/>
    <lineage>
        <taxon>Eukaryota</taxon>
        <taxon>Fungi</taxon>
        <taxon>Dikarya</taxon>
        <taxon>Basidiomycota</taxon>
        <taxon>Pucciniomycotina</taxon>
        <taxon>Pucciniomycetes</taxon>
        <taxon>Pucciniales</taxon>
        <taxon>Pucciniaceae</taxon>
        <taxon>Puccinia</taxon>
    </lineage>
</organism>
<protein>
    <submittedName>
        <fullName evidence="2">Uncharacterized protein</fullName>
    </submittedName>
</protein>
<gene>
    <name evidence="2" type="ORF">PGT21_003485</name>
</gene>
<comment type="caution">
    <text evidence="2">The sequence shown here is derived from an EMBL/GenBank/DDBJ whole genome shotgun (WGS) entry which is preliminary data.</text>
</comment>
<feature type="compositionally biased region" description="Polar residues" evidence="1">
    <location>
        <begin position="106"/>
        <end position="123"/>
    </location>
</feature>
<proteinExistence type="predicted"/>
<dbReference type="EMBL" id="VSWC01000042">
    <property type="protein sequence ID" value="KAA1102995.1"/>
    <property type="molecule type" value="Genomic_DNA"/>
</dbReference>
<feature type="compositionally biased region" description="Polar residues" evidence="1">
    <location>
        <begin position="21"/>
        <end position="41"/>
    </location>
</feature>
<reference evidence="2 3" key="1">
    <citation type="submission" date="2019-05" db="EMBL/GenBank/DDBJ databases">
        <title>Emergence of the Ug99 lineage of the wheat stem rust pathogen through somatic hybridization.</title>
        <authorList>
            <person name="Li F."/>
            <person name="Upadhyaya N.M."/>
            <person name="Sperschneider J."/>
            <person name="Matny O."/>
            <person name="Nguyen-Phuc H."/>
            <person name="Mago R."/>
            <person name="Raley C."/>
            <person name="Miller M.E."/>
            <person name="Silverstein K.A.T."/>
            <person name="Henningsen E."/>
            <person name="Hirsch C.D."/>
            <person name="Visser B."/>
            <person name="Pretorius Z.A."/>
            <person name="Steffenson B.J."/>
            <person name="Schwessinger B."/>
            <person name="Dodds P.N."/>
            <person name="Figueroa M."/>
        </authorList>
    </citation>
    <scope>NUCLEOTIDE SEQUENCE [LARGE SCALE GENOMIC DNA]</scope>
    <source>
        <strain evidence="2">21-0</strain>
    </source>
</reference>
<feature type="compositionally biased region" description="Basic and acidic residues" evidence="1">
    <location>
        <begin position="94"/>
        <end position="105"/>
    </location>
</feature>
<evidence type="ECO:0000256" key="1">
    <source>
        <dbReference type="SAM" id="MobiDB-lite"/>
    </source>
</evidence>
<evidence type="ECO:0000313" key="3">
    <source>
        <dbReference type="Proteomes" id="UP000324748"/>
    </source>
</evidence>
<accession>A0A5B0PMW8</accession>
<dbReference type="AlphaFoldDB" id="A0A5B0PMW8"/>
<feature type="region of interest" description="Disordered" evidence="1">
    <location>
        <begin position="1"/>
        <end position="123"/>
    </location>
</feature>
<sequence length="123" mass="13421">MCSTSLVSFTDRFPSEPPPSSLHSRQASSCSNSIYAGSDSRSLAPKDEQGETIARSSGSPNKLKSSTIPPHSRRPSQGLSPESQTKPKFNPRPDLAKSEARKDRPTSQTILKNTQISSRTYWA</sequence>